<keyword evidence="2" id="KW-1185">Reference proteome</keyword>
<proteinExistence type="predicted"/>
<evidence type="ECO:0000313" key="1">
    <source>
        <dbReference type="EMBL" id="SHF53635.1"/>
    </source>
</evidence>
<accession>A0A1M5CFW3</accession>
<sequence length="171" mass="19266">MKYKSIYLSFLLLFVHLYLAGQQMSVVVNGDAGLSGFLPSLTEAGNDYEPSVESESSLFVSVLYADYFDYVFSPNKKWRVFVHKSDVGWNSDIKLEARRTGSGTRVSWFSSNANIHDGTNYREITNNPSFFFRGKHGISTIPISLKFSGFSVIMGAGDFETTLVFTVYDDW</sequence>
<gene>
    <name evidence="1" type="ORF">SAMN05444274_106107</name>
</gene>
<dbReference type="Proteomes" id="UP000184164">
    <property type="component" value="Unassembled WGS sequence"/>
</dbReference>
<reference evidence="1 2" key="1">
    <citation type="submission" date="2016-11" db="EMBL/GenBank/DDBJ databases">
        <authorList>
            <person name="Jaros S."/>
            <person name="Januszkiewicz K."/>
            <person name="Wedrychowicz H."/>
        </authorList>
    </citation>
    <scope>NUCLEOTIDE SEQUENCE [LARGE SCALE GENOMIC DNA]</scope>
    <source>
        <strain evidence="1 2">DSM 26910</strain>
    </source>
</reference>
<organism evidence="1 2">
    <name type="scientific">Mariniphaga anaerophila</name>
    <dbReference type="NCBI Taxonomy" id="1484053"/>
    <lineage>
        <taxon>Bacteria</taxon>
        <taxon>Pseudomonadati</taxon>
        <taxon>Bacteroidota</taxon>
        <taxon>Bacteroidia</taxon>
        <taxon>Marinilabiliales</taxon>
        <taxon>Prolixibacteraceae</taxon>
        <taxon>Mariniphaga</taxon>
    </lineage>
</organism>
<dbReference type="STRING" id="1484053.SAMN05444274_106107"/>
<dbReference type="EMBL" id="FQUM01000006">
    <property type="protein sequence ID" value="SHF53635.1"/>
    <property type="molecule type" value="Genomic_DNA"/>
</dbReference>
<name>A0A1M5CFW3_9BACT</name>
<dbReference type="OrthoDB" id="1123066at2"/>
<protein>
    <submittedName>
        <fullName evidence="1">Uncharacterized protein</fullName>
    </submittedName>
</protein>
<dbReference type="RefSeq" id="WP_073002385.1">
    <property type="nucleotide sequence ID" value="NZ_FQUM01000006.1"/>
</dbReference>
<evidence type="ECO:0000313" key="2">
    <source>
        <dbReference type="Proteomes" id="UP000184164"/>
    </source>
</evidence>
<dbReference type="AlphaFoldDB" id="A0A1M5CFW3"/>